<dbReference type="Proteomes" id="UP000030748">
    <property type="component" value="Unassembled WGS sequence"/>
</dbReference>
<feature type="compositionally biased region" description="Polar residues" evidence="1">
    <location>
        <begin position="76"/>
        <end position="88"/>
    </location>
</feature>
<reference evidence="2 3" key="1">
    <citation type="journal article" date="2013" name="Proc. Natl. Acad. Sci. U.S.A.">
        <title>Fine-scale variation in meiotic recombination in Mimulus inferred from population shotgun sequencing.</title>
        <authorList>
            <person name="Hellsten U."/>
            <person name="Wright K.M."/>
            <person name="Jenkins J."/>
            <person name="Shu S."/>
            <person name="Yuan Y."/>
            <person name="Wessler S.R."/>
            <person name="Schmutz J."/>
            <person name="Willis J.H."/>
            <person name="Rokhsar D.S."/>
        </authorList>
    </citation>
    <scope>NUCLEOTIDE SEQUENCE [LARGE SCALE GENOMIC DNA]</scope>
    <source>
        <strain evidence="3">cv. DUN x IM62</strain>
    </source>
</reference>
<sequence>MRVYGILEIPEVRKKLHAPCTCHRTSPIATPPPLPPPLPKPSCDPMSLSATAAGRTTSTGDSIHLQKHQVAKTPKKFNNISISINRHE</sequence>
<protein>
    <submittedName>
        <fullName evidence="2">Uncharacterized protein</fullName>
    </submittedName>
</protein>
<name>A0A022RJ91_ERYGU</name>
<proteinExistence type="predicted"/>
<feature type="compositionally biased region" description="Basic residues" evidence="1">
    <location>
        <begin position="65"/>
        <end position="75"/>
    </location>
</feature>
<feature type="compositionally biased region" description="Pro residues" evidence="1">
    <location>
        <begin position="29"/>
        <end position="42"/>
    </location>
</feature>
<feature type="region of interest" description="Disordered" evidence="1">
    <location>
        <begin position="25"/>
        <end position="88"/>
    </location>
</feature>
<evidence type="ECO:0000256" key="1">
    <source>
        <dbReference type="SAM" id="MobiDB-lite"/>
    </source>
</evidence>
<accession>A0A022RJ91</accession>
<evidence type="ECO:0000313" key="2">
    <source>
        <dbReference type="EMBL" id="EYU40059.1"/>
    </source>
</evidence>
<gene>
    <name evidence="2" type="ORF">MIMGU_mgv1a017213mg</name>
</gene>
<dbReference type="EMBL" id="KI630433">
    <property type="protein sequence ID" value="EYU40059.1"/>
    <property type="molecule type" value="Genomic_DNA"/>
</dbReference>
<evidence type="ECO:0000313" key="3">
    <source>
        <dbReference type="Proteomes" id="UP000030748"/>
    </source>
</evidence>
<dbReference type="AlphaFoldDB" id="A0A022RJ91"/>
<keyword evidence="3" id="KW-1185">Reference proteome</keyword>
<organism evidence="2 3">
    <name type="scientific">Erythranthe guttata</name>
    <name type="common">Yellow monkey flower</name>
    <name type="synonym">Mimulus guttatus</name>
    <dbReference type="NCBI Taxonomy" id="4155"/>
    <lineage>
        <taxon>Eukaryota</taxon>
        <taxon>Viridiplantae</taxon>
        <taxon>Streptophyta</taxon>
        <taxon>Embryophyta</taxon>
        <taxon>Tracheophyta</taxon>
        <taxon>Spermatophyta</taxon>
        <taxon>Magnoliopsida</taxon>
        <taxon>eudicotyledons</taxon>
        <taxon>Gunneridae</taxon>
        <taxon>Pentapetalae</taxon>
        <taxon>asterids</taxon>
        <taxon>lamiids</taxon>
        <taxon>Lamiales</taxon>
        <taxon>Phrymaceae</taxon>
        <taxon>Erythranthe</taxon>
    </lineage>
</organism>
<feature type="compositionally biased region" description="Low complexity" evidence="1">
    <location>
        <begin position="47"/>
        <end position="62"/>
    </location>
</feature>